<gene>
    <name evidence="1" type="ORF">Ami3637_09205</name>
</gene>
<sequence length="391" mass="44978">MDRKFKVIRGGMDSPLHSNKQFISAYITDTRLMGVTGLYIHWGIEDENISSDFHQFFYFDAEEYGFETYKSIVGNDIEEITVIESALLGGLGGKKIKIGEAEACHLVQEYAKANQDLAIPLPKGKEEYEFILQKDVTLSLKEKHDLMKKMCDPIHSDYQIINYFLMRCFGHDYYAAKFLTNGRTPVDIYSDYPISTLCKNTIDINDKENNSYLCESLIESSGSYHIVVSEVTVDSLLISEFKKGSDFKVSAAEAAMMLSRPEYITVYDLETDNDDFIDSSLAEITTNAMMTIHENGRLFLAFNKNNSHVDKPIFRLNEDVYGMFYISDFGQMIIASYNVRGIQSLEMDLRKSPLKGYLSMIAKYEFKEPILYEFIQSDFDDFEDFLEFIRE</sequence>
<name>A0A6P1MFN2_9FIRM</name>
<accession>A0A6P1MFN2</accession>
<dbReference type="RefSeq" id="WP_162362319.1">
    <property type="nucleotide sequence ID" value="NZ_CP047591.1"/>
</dbReference>
<dbReference type="AlphaFoldDB" id="A0A6P1MFN2"/>
<dbReference type="EMBL" id="CP047591">
    <property type="protein sequence ID" value="QHI72551.1"/>
    <property type="molecule type" value="Genomic_DNA"/>
</dbReference>
<reference evidence="1 2" key="1">
    <citation type="submission" date="2020-01" db="EMBL/GenBank/DDBJ databases">
        <title>Genomic analysis of Aminipila sp. CBA3637.</title>
        <authorList>
            <person name="Kim Y.B."/>
            <person name="Roh S.W."/>
        </authorList>
    </citation>
    <scope>NUCLEOTIDE SEQUENCE [LARGE SCALE GENOMIC DNA]</scope>
    <source>
        <strain evidence="1 2">CBA3637</strain>
    </source>
</reference>
<evidence type="ECO:0000313" key="2">
    <source>
        <dbReference type="Proteomes" id="UP000463883"/>
    </source>
</evidence>
<keyword evidence="2" id="KW-1185">Reference proteome</keyword>
<protein>
    <submittedName>
        <fullName evidence="1">Uncharacterized protein</fullName>
    </submittedName>
</protein>
<evidence type="ECO:0000313" key="1">
    <source>
        <dbReference type="EMBL" id="QHI72551.1"/>
    </source>
</evidence>
<dbReference type="Proteomes" id="UP000463883">
    <property type="component" value="Chromosome"/>
</dbReference>
<organism evidence="1 2">
    <name type="scientific">Aminipila terrae</name>
    <dbReference type="NCBI Taxonomy" id="2697030"/>
    <lineage>
        <taxon>Bacteria</taxon>
        <taxon>Bacillati</taxon>
        <taxon>Bacillota</taxon>
        <taxon>Clostridia</taxon>
        <taxon>Peptostreptococcales</taxon>
        <taxon>Anaerovoracaceae</taxon>
        <taxon>Aminipila</taxon>
    </lineage>
</organism>
<proteinExistence type="predicted"/>
<dbReference type="KEGG" id="amic:Ami3637_09205"/>